<proteinExistence type="predicted"/>
<feature type="compositionally biased region" description="Low complexity" evidence="2">
    <location>
        <begin position="108"/>
        <end position="123"/>
    </location>
</feature>
<dbReference type="GO" id="GO:0005737">
    <property type="term" value="C:cytoplasm"/>
    <property type="evidence" value="ECO:0007669"/>
    <property type="project" value="TreeGrafter"/>
</dbReference>
<dbReference type="InterPro" id="IPR044534">
    <property type="entry name" value="TTL1-4"/>
</dbReference>
<dbReference type="Pfam" id="PF00515">
    <property type="entry name" value="TPR_1"/>
    <property type="match status" value="2"/>
</dbReference>
<dbReference type="PROSITE" id="PS50005">
    <property type="entry name" value="TPR"/>
    <property type="match status" value="2"/>
</dbReference>
<evidence type="ECO:0000259" key="3">
    <source>
        <dbReference type="Pfam" id="PF00085"/>
    </source>
</evidence>
<dbReference type="GeneID" id="111004751"/>
<accession>A0A6J1BTX5</accession>
<dbReference type="Pfam" id="PF00085">
    <property type="entry name" value="Thioredoxin"/>
    <property type="match status" value="1"/>
</dbReference>
<feature type="repeat" description="TPR" evidence="1">
    <location>
        <begin position="402"/>
        <end position="435"/>
    </location>
</feature>
<dbReference type="PANTHER" id="PTHR46050">
    <property type="entry name" value="TPR REPEAT-CONTAINING THIOREDOXIN"/>
    <property type="match status" value="1"/>
</dbReference>
<evidence type="ECO:0000256" key="1">
    <source>
        <dbReference type="PROSITE-ProRule" id="PRU00339"/>
    </source>
</evidence>
<feature type="compositionally biased region" description="Polar residues" evidence="2">
    <location>
        <begin position="91"/>
        <end position="101"/>
    </location>
</feature>
<dbReference type="KEGG" id="mcha:111004751"/>
<feature type="region of interest" description="Disordered" evidence="2">
    <location>
        <begin position="30"/>
        <end position="135"/>
    </location>
</feature>
<organism evidence="4 5">
    <name type="scientific">Momordica charantia</name>
    <name type="common">Bitter gourd</name>
    <name type="synonym">Balsam pear</name>
    <dbReference type="NCBI Taxonomy" id="3673"/>
    <lineage>
        <taxon>Eukaryota</taxon>
        <taxon>Viridiplantae</taxon>
        <taxon>Streptophyta</taxon>
        <taxon>Embryophyta</taxon>
        <taxon>Tracheophyta</taxon>
        <taxon>Spermatophyta</taxon>
        <taxon>Magnoliopsida</taxon>
        <taxon>eudicotyledons</taxon>
        <taxon>Gunneridae</taxon>
        <taxon>Pentapetalae</taxon>
        <taxon>rosids</taxon>
        <taxon>fabids</taxon>
        <taxon>Cucurbitales</taxon>
        <taxon>Cucurbitaceae</taxon>
        <taxon>Momordiceae</taxon>
        <taxon>Momordica</taxon>
    </lineage>
</organism>
<keyword evidence="4" id="KW-1185">Reference proteome</keyword>
<dbReference type="SUPFAM" id="SSF48452">
    <property type="entry name" value="TPR-like"/>
    <property type="match status" value="2"/>
</dbReference>
<gene>
    <name evidence="5" type="primary">LOC111004751</name>
</gene>
<dbReference type="Gene3D" id="1.25.40.10">
    <property type="entry name" value="Tetratricopeptide repeat domain"/>
    <property type="match status" value="1"/>
</dbReference>
<dbReference type="Proteomes" id="UP000504603">
    <property type="component" value="Unplaced"/>
</dbReference>
<keyword evidence="1" id="KW-0802">TPR repeat</keyword>
<dbReference type="Pfam" id="PF13181">
    <property type="entry name" value="TPR_8"/>
    <property type="match status" value="1"/>
</dbReference>
<dbReference type="PANTHER" id="PTHR46050:SF18">
    <property type="entry name" value="TETRATRICOPEPTIDE REPEAT (TPR)-LIKE SUPERFAMILY PROTEIN"/>
    <property type="match status" value="1"/>
</dbReference>
<dbReference type="InterPro" id="IPR011990">
    <property type="entry name" value="TPR-like_helical_dom_sf"/>
</dbReference>
<dbReference type="AlphaFoldDB" id="A0A6J1BTX5"/>
<feature type="compositionally biased region" description="Polar residues" evidence="2">
    <location>
        <begin position="30"/>
        <end position="48"/>
    </location>
</feature>
<feature type="domain" description="Thioredoxin" evidence="3">
    <location>
        <begin position="618"/>
        <end position="677"/>
    </location>
</feature>
<evidence type="ECO:0000256" key="2">
    <source>
        <dbReference type="SAM" id="MobiDB-lite"/>
    </source>
</evidence>
<dbReference type="Pfam" id="PF14559">
    <property type="entry name" value="TPR_19"/>
    <property type="match status" value="1"/>
</dbReference>
<dbReference type="RefSeq" id="XP_022131623.1">
    <property type="nucleotide sequence ID" value="XM_022275931.1"/>
</dbReference>
<dbReference type="InterPro" id="IPR013766">
    <property type="entry name" value="Thioredoxin_domain"/>
</dbReference>
<feature type="repeat" description="TPR" evidence="1">
    <location>
        <begin position="214"/>
        <end position="247"/>
    </location>
</feature>
<dbReference type="SMART" id="SM00028">
    <property type="entry name" value="TPR"/>
    <property type="match status" value="8"/>
</dbReference>
<evidence type="ECO:0000313" key="4">
    <source>
        <dbReference type="Proteomes" id="UP000504603"/>
    </source>
</evidence>
<reference evidence="5" key="1">
    <citation type="submission" date="2025-08" db="UniProtKB">
        <authorList>
            <consortium name="RefSeq"/>
        </authorList>
    </citation>
    <scope>IDENTIFICATION</scope>
</reference>
<name>A0A6J1BTX5_MOMCH</name>
<dbReference type="InterPro" id="IPR036249">
    <property type="entry name" value="Thioredoxin-like_sf"/>
</dbReference>
<evidence type="ECO:0000313" key="5">
    <source>
        <dbReference type="RefSeq" id="XP_022131623.1"/>
    </source>
</evidence>
<protein>
    <submittedName>
        <fullName evidence="5">TPR repeat-containing thioredoxin TTL1</fullName>
    </submittedName>
</protein>
<dbReference type="CDD" id="cd02947">
    <property type="entry name" value="TRX_family"/>
    <property type="match status" value="1"/>
</dbReference>
<dbReference type="InterPro" id="IPR019734">
    <property type="entry name" value="TPR_rpt"/>
</dbReference>
<dbReference type="Gene3D" id="3.40.30.10">
    <property type="entry name" value="Glutaredoxin"/>
    <property type="match status" value="1"/>
</dbReference>
<sequence length="682" mass="76548">MEKTADFSRCGFMRRIFQRRCKWLRKSSVHSLPTNNTDNGNLKLPTTENPKRQSRRSVSEVCIENPAAAAKAPADPDPKTPKKPTLDQPRPSISQQKCQIQSRRPSDAARSSTSSSNGSAQARAMNSQQQFNEPKAPIRKSLSNGAILGNLKQAGSGNLSANNSPRLESSNLGFLSKNLKDMNSSPKLGGSGTMGNIMRRNSSEFRQIRGRLEPDVLKSMGNEAYKKGKYEEALDLYDRAIGLDSGNAVYHSNKAAALIGLDRLMEAIEECKKALEIQPSYQRAHHRLATTYLRIGEPEKALDHLEQSGPYSDSNQIHKARALQSCLSRCFEARKLHEWNTLLKESQYAISSVANSAYKLYALQAEALLKFHRHQEAYAIYQKGRSLKTNSLTKSFSLADSALILSIEAQVYMTMGRFEEAVAAADQSTQLDPRNKEASRVAKWARVVSLARLRGNFLFKESRFSEACIAYSEGLENDPYNSILLCNRAACRWKLGQYEKAVEDCSAALQAQPRYSKARLRRADCNAKMERWEASIQDYEVLIRESPGNEEVGRALFEAQVQLRKQRGEDVKDLKFGSNLVSISSYERFRHFVTSPGMSVVLFCNKSSHKQGLELEVFEQVYKRFPSVNFLKVEIEDHPYLAKLENVSSIPGFKIYRNGTVVKEIPGSKPHSLESLVKLYSS</sequence>
<dbReference type="OrthoDB" id="2335338at2759"/>
<dbReference type="SUPFAM" id="SSF52833">
    <property type="entry name" value="Thioredoxin-like"/>
    <property type="match status" value="1"/>
</dbReference>
<dbReference type="GO" id="GO:0006950">
    <property type="term" value="P:response to stress"/>
    <property type="evidence" value="ECO:0007669"/>
    <property type="project" value="UniProtKB-ARBA"/>
</dbReference>